<dbReference type="OrthoDB" id="125341at2759"/>
<proteinExistence type="predicted"/>
<evidence type="ECO:0000256" key="1">
    <source>
        <dbReference type="SAM" id="MobiDB-lite"/>
    </source>
</evidence>
<keyword evidence="3" id="KW-1185">Reference proteome</keyword>
<feature type="region of interest" description="Disordered" evidence="1">
    <location>
        <begin position="721"/>
        <end position="751"/>
    </location>
</feature>
<accession>A0A9W6U284</accession>
<dbReference type="EMBL" id="BSXT01000332">
    <property type="protein sequence ID" value="GMF24528.1"/>
    <property type="molecule type" value="Genomic_DNA"/>
</dbReference>
<evidence type="ECO:0000313" key="2">
    <source>
        <dbReference type="EMBL" id="GMF24528.1"/>
    </source>
</evidence>
<dbReference type="AlphaFoldDB" id="A0A9W6U284"/>
<organism evidence="2 3">
    <name type="scientific">Phytophthora fragariaefolia</name>
    <dbReference type="NCBI Taxonomy" id="1490495"/>
    <lineage>
        <taxon>Eukaryota</taxon>
        <taxon>Sar</taxon>
        <taxon>Stramenopiles</taxon>
        <taxon>Oomycota</taxon>
        <taxon>Peronosporomycetes</taxon>
        <taxon>Peronosporales</taxon>
        <taxon>Peronosporaceae</taxon>
        <taxon>Phytophthora</taxon>
    </lineage>
</organism>
<evidence type="ECO:0000313" key="3">
    <source>
        <dbReference type="Proteomes" id="UP001165121"/>
    </source>
</evidence>
<sequence length="808" mass="89823">MVLMQNLAKLATGFGSVLVDAAAAPVSSEDADGVDATEQVQEKFSVDELLDAAVSSVEWSIGQLLRVLQTSSVADLGALKFLKLYWRAFQRLMSAFANNLECEMENCILVVVNVTSSLIYAVRHNQIPATSKPSLELRAMLGQAMDLADNLAGSGNSAINDQVKDAIRSLLWYPAGEMVRAVGQRQPPDITGTDIENSIRWGHLLVLTTFGGTSRNDGSRTDADVLYDDGNRAVEVSQLFARYRECALSDSASRLVELTGLFTDAILRFLLCFENVVEMEFSLLKQSLYPNWSQRTLCWEIWRELLCFCWDEALSVQTLQMLLDVAQWEDGSDKGFVLSDGVEDEILQLVAYIYQDMPLALKDVCMDQLTAVIDLISNEGPGHQFNTCVASQLHLLEKMAGVCFLKVYDGPMKDDWIAKYLPMCFECCGTVLELLATDKKNPTSERETILGMMRVLDMCLLVLRGVLDNTDPGQEDVAELSIILVRVSTEALSQLAKQSKRLGCVQSIRSNRKAIKQRTSSSVKLEKSASCSIGRAIETSLYLLSKLGAVLKSNKNNQFVQVLKDLLTIIDSRSQLEGAGETFIITARFAESTLYDMQVAESDMDVVWQLLFALFQKLFDATSSSTKHQNNRLSLLLSVCLNAFYKLLARSNIADFPGAPLKNLLVEDLTQLFRESVLMRKLSQEEVVNALESARAGNLQVFLRDQNDFYRVFRERFPDEPTGLYADTNESTEEPSIAQNKRSADDSEGLPQKRHKLTHFVSLCREIESSLSTISNDEAAANILSGKELDDATAILHRLLAKTITFCT</sequence>
<comment type="caution">
    <text evidence="2">The sequence shown here is derived from an EMBL/GenBank/DDBJ whole genome shotgun (WGS) entry which is preliminary data.</text>
</comment>
<dbReference type="Proteomes" id="UP001165121">
    <property type="component" value="Unassembled WGS sequence"/>
</dbReference>
<name>A0A9W6U284_9STRA</name>
<gene>
    <name evidence="2" type="ORF">Pfra01_000413000</name>
</gene>
<protein>
    <submittedName>
        <fullName evidence="2">Unnamed protein product</fullName>
    </submittedName>
</protein>
<reference evidence="2" key="1">
    <citation type="submission" date="2023-04" db="EMBL/GenBank/DDBJ databases">
        <title>Phytophthora fragariaefolia NBRC 109709.</title>
        <authorList>
            <person name="Ichikawa N."/>
            <person name="Sato H."/>
            <person name="Tonouchi N."/>
        </authorList>
    </citation>
    <scope>NUCLEOTIDE SEQUENCE</scope>
    <source>
        <strain evidence="2">NBRC 109709</strain>
    </source>
</reference>